<evidence type="ECO:0000313" key="2">
    <source>
        <dbReference type="Proteomes" id="UP000267606"/>
    </source>
</evidence>
<gene>
    <name evidence="1" type="ORF">OFLC_LOCUS898</name>
</gene>
<dbReference type="WBParaSite" id="OFLC_0000089701-mRNA-1">
    <property type="protein sequence ID" value="OFLC_0000089701-mRNA-1"/>
    <property type="gene ID" value="OFLC_0000089701"/>
</dbReference>
<evidence type="ECO:0000313" key="3">
    <source>
        <dbReference type="WBParaSite" id="OFLC_0000089701-mRNA-1"/>
    </source>
</evidence>
<dbReference type="Proteomes" id="UP000267606">
    <property type="component" value="Unassembled WGS sequence"/>
</dbReference>
<sequence>MELKNEVKMPTDHITSIVLEKSENCYYCKKGVLKFVSRPDCETSSQKLTICNQSFPIVVQFCSNLGNSVAGEKSFMDSGCPYTLICP</sequence>
<evidence type="ECO:0000313" key="1">
    <source>
        <dbReference type="EMBL" id="VDO27490.1"/>
    </source>
</evidence>
<keyword evidence="2" id="KW-1185">Reference proteome</keyword>
<accession>A0A183H088</accession>
<dbReference type="EMBL" id="UZAJ01000364">
    <property type="protein sequence ID" value="VDO27490.1"/>
    <property type="molecule type" value="Genomic_DNA"/>
</dbReference>
<reference evidence="3" key="1">
    <citation type="submission" date="2016-06" db="UniProtKB">
        <authorList>
            <consortium name="WormBaseParasite"/>
        </authorList>
    </citation>
    <scope>IDENTIFICATION</scope>
</reference>
<name>A0A183H088_9BILA</name>
<reference evidence="1 2" key="2">
    <citation type="submission" date="2018-11" db="EMBL/GenBank/DDBJ databases">
        <authorList>
            <consortium name="Pathogen Informatics"/>
        </authorList>
    </citation>
    <scope>NUCLEOTIDE SEQUENCE [LARGE SCALE GENOMIC DNA]</scope>
</reference>
<proteinExistence type="predicted"/>
<dbReference type="AlphaFoldDB" id="A0A183H088"/>
<organism evidence="3">
    <name type="scientific">Onchocerca flexuosa</name>
    <dbReference type="NCBI Taxonomy" id="387005"/>
    <lineage>
        <taxon>Eukaryota</taxon>
        <taxon>Metazoa</taxon>
        <taxon>Ecdysozoa</taxon>
        <taxon>Nematoda</taxon>
        <taxon>Chromadorea</taxon>
        <taxon>Rhabditida</taxon>
        <taxon>Spirurina</taxon>
        <taxon>Spiruromorpha</taxon>
        <taxon>Filarioidea</taxon>
        <taxon>Onchocercidae</taxon>
        <taxon>Onchocerca</taxon>
    </lineage>
</organism>
<protein>
    <submittedName>
        <fullName evidence="3">UPAR/Ly6 domain-containing protein</fullName>
    </submittedName>
</protein>